<comment type="catalytic activity">
    <reaction evidence="18">
        <text>all-trans-10'-apo-beta-carotenal + O2 = beta-ionone + 4,9-dimethyldodeca-2,4,6,8,10-pentaenedial</text>
        <dbReference type="Rhea" id="RHEA:68452"/>
        <dbReference type="ChEBI" id="CHEBI:15379"/>
        <dbReference type="ChEBI" id="CHEBI:32325"/>
        <dbReference type="ChEBI" id="CHEBI:53153"/>
        <dbReference type="ChEBI" id="CHEBI:53171"/>
    </reaction>
    <physiologicalReaction direction="left-to-right" evidence="18">
        <dbReference type="Rhea" id="RHEA:68453"/>
    </physiologicalReaction>
</comment>
<evidence type="ECO:0000256" key="1">
    <source>
        <dbReference type="ARBA" id="ARBA00001954"/>
    </source>
</evidence>
<keyword evidence="8" id="KW-0443">Lipid metabolism</keyword>
<evidence type="ECO:0000256" key="14">
    <source>
        <dbReference type="ARBA" id="ARBA00045336"/>
    </source>
</evidence>
<keyword evidence="25" id="KW-1185">Reference proteome</keyword>
<evidence type="ECO:0000256" key="17">
    <source>
        <dbReference type="ARBA" id="ARBA00047865"/>
    </source>
</evidence>
<evidence type="ECO:0000256" key="3">
    <source>
        <dbReference type="ARBA" id="ARBA00006787"/>
    </source>
</evidence>
<keyword evidence="5" id="KW-0223">Dioxygenase</keyword>
<evidence type="ECO:0000256" key="19">
    <source>
        <dbReference type="ARBA" id="ARBA00048381"/>
    </source>
</evidence>
<evidence type="ECO:0000256" key="7">
    <source>
        <dbReference type="ARBA" id="ARBA00023004"/>
    </source>
</evidence>
<dbReference type="Proteomes" id="UP001642483">
    <property type="component" value="Unassembled WGS sequence"/>
</dbReference>
<evidence type="ECO:0000256" key="21">
    <source>
        <dbReference type="ARBA" id="ARBA00049156"/>
    </source>
</evidence>
<comment type="catalytic activity">
    <reaction evidence="11">
        <text>(3R,6R)-3-hydroxy-10'-apo-alpha-carotenal + O2 = (3R,6R)-hydroxy-alpha-ionone + 4,9-dimethyldodeca-2,4,6,8,10-pentaenedial</text>
        <dbReference type="Rhea" id="RHEA:68436"/>
        <dbReference type="ChEBI" id="CHEBI:15379"/>
        <dbReference type="ChEBI" id="CHEBI:53171"/>
        <dbReference type="ChEBI" id="CHEBI:177903"/>
        <dbReference type="ChEBI" id="CHEBI:177904"/>
    </reaction>
    <physiologicalReaction direction="left-to-right" evidence="11">
        <dbReference type="Rhea" id="RHEA:68437"/>
    </physiologicalReaction>
</comment>
<comment type="catalytic activity">
    <reaction evidence="20">
        <text>lutein + O2 = (3R,6R)-3-hydroxy-10'-apo-alpha-carotenal + (3R)-hydroxy-beta-ionone</text>
        <dbReference type="Rhea" id="RHEA:68432"/>
        <dbReference type="ChEBI" id="CHEBI:15379"/>
        <dbReference type="ChEBI" id="CHEBI:28838"/>
        <dbReference type="ChEBI" id="CHEBI:53173"/>
        <dbReference type="ChEBI" id="CHEBI:177903"/>
    </reaction>
    <physiologicalReaction direction="left-to-right" evidence="20">
        <dbReference type="Rhea" id="RHEA:68433"/>
    </physiologicalReaction>
</comment>
<evidence type="ECO:0000256" key="23">
    <source>
        <dbReference type="ARBA" id="ARBA00049207"/>
    </source>
</evidence>
<comment type="similarity">
    <text evidence="3">Belongs to the carotenoid oxygenase family.</text>
</comment>
<comment type="function">
    <text evidence="14">Broad specificity mitochondrial dioxygenase that mediates the asymmetric oxidative cleavage of carotenoids. Cleaves carotenes (pure hydrocarbon carotenoids) such as all-trans-beta-carotene and lycopene as well as xanthophylls (oxygenated carotenoids) such as zeaxanthin, lutein and beta-cryptoxanthin at both the 9,10 and the 9',10' carbon-carbon double bond. Through its function in carotenoids metabolism regulates oxidative stress and the production of important signaling molecules.</text>
</comment>
<evidence type="ECO:0000256" key="9">
    <source>
        <dbReference type="ARBA" id="ARBA00023128"/>
    </source>
</evidence>
<comment type="catalytic activity">
    <reaction evidence="22">
        <text>beta-cryptoxanthin + O2 = all-trans-10'-apo-beta-carotenal + (3R)-hydroxy-beta-ionone</text>
        <dbReference type="Rhea" id="RHEA:68440"/>
        <dbReference type="ChEBI" id="CHEBI:10362"/>
        <dbReference type="ChEBI" id="CHEBI:15379"/>
        <dbReference type="ChEBI" id="CHEBI:53153"/>
        <dbReference type="ChEBI" id="CHEBI:53173"/>
    </reaction>
    <physiologicalReaction direction="left-to-right" evidence="22">
        <dbReference type="Rhea" id="RHEA:68441"/>
    </physiologicalReaction>
</comment>
<comment type="subcellular location">
    <subcellularLocation>
        <location evidence="2">Mitochondrion</location>
    </subcellularLocation>
</comment>
<accession>A0ABP0FIV3</accession>
<dbReference type="InterPro" id="IPR004294">
    <property type="entry name" value="Carotenoid_Oase"/>
</dbReference>
<evidence type="ECO:0000313" key="24">
    <source>
        <dbReference type="EMBL" id="CAK8679261.1"/>
    </source>
</evidence>
<evidence type="ECO:0000313" key="25">
    <source>
        <dbReference type="Proteomes" id="UP001642483"/>
    </source>
</evidence>
<evidence type="ECO:0000256" key="16">
    <source>
        <dbReference type="ARBA" id="ARBA00047747"/>
    </source>
</evidence>
<reference evidence="24 25" key="1">
    <citation type="submission" date="2024-02" db="EMBL/GenBank/DDBJ databases">
        <authorList>
            <person name="Daric V."/>
            <person name="Darras S."/>
        </authorList>
    </citation>
    <scope>NUCLEOTIDE SEQUENCE [LARGE SCALE GENOMIC DNA]</scope>
</reference>
<dbReference type="EMBL" id="CAWYQH010000057">
    <property type="protein sequence ID" value="CAK8679261.1"/>
    <property type="molecule type" value="Genomic_DNA"/>
</dbReference>
<comment type="catalytic activity">
    <reaction evidence="17">
        <text>lutein + O2 = (3R,6R)-hydroxy-alpha-ionone + (3R)-3-hydroxy-10'-apo-beta-carotenal</text>
        <dbReference type="Rhea" id="RHEA:68428"/>
        <dbReference type="ChEBI" id="CHEBI:15379"/>
        <dbReference type="ChEBI" id="CHEBI:28838"/>
        <dbReference type="ChEBI" id="CHEBI:177902"/>
        <dbReference type="ChEBI" id="CHEBI:177904"/>
    </reaction>
    <physiologicalReaction direction="left-to-right" evidence="17">
        <dbReference type="Rhea" id="RHEA:68429"/>
    </physiologicalReaction>
</comment>
<comment type="cofactor">
    <cofactor evidence="1">
        <name>Fe(2+)</name>
        <dbReference type="ChEBI" id="CHEBI:29033"/>
    </cofactor>
</comment>
<evidence type="ECO:0000256" key="8">
    <source>
        <dbReference type="ARBA" id="ARBA00023098"/>
    </source>
</evidence>
<dbReference type="PANTHER" id="PTHR10543">
    <property type="entry name" value="BETA-CAROTENE DIOXYGENASE"/>
    <property type="match status" value="1"/>
</dbReference>
<keyword evidence="9" id="KW-0496">Mitochondrion</keyword>
<name>A0ABP0FIV3_CLALP</name>
<proteinExistence type="inferred from homology"/>
<comment type="catalytic activity">
    <reaction evidence="10">
        <text>all-trans-zeaxanthin + O2 = (3R)-3-hydroxy-10'-apo-beta-carotenal + (3R)-hydroxy-beta-ionone</text>
        <dbReference type="Rhea" id="RHEA:68104"/>
        <dbReference type="ChEBI" id="CHEBI:15379"/>
        <dbReference type="ChEBI" id="CHEBI:27547"/>
        <dbReference type="ChEBI" id="CHEBI:53173"/>
        <dbReference type="ChEBI" id="CHEBI:177902"/>
    </reaction>
    <physiologicalReaction direction="left-to-right" evidence="10">
        <dbReference type="Rhea" id="RHEA:68105"/>
    </physiologicalReaction>
</comment>
<evidence type="ECO:0000256" key="10">
    <source>
        <dbReference type="ARBA" id="ARBA00035797"/>
    </source>
</evidence>
<comment type="catalytic activity">
    <reaction evidence="15">
        <text>(3R)-3-hydroxy-10'-apo-beta-carotenal + O2 = 4,9-dimethyldodeca-2,4,6,8,10-pentaenedial + (3R)-hydroxy-beta-ionone</text>
        <dbReference type="Rhea" id="RHEA:68424"/>
        <dbReference type="ChEBI" id="CHEBI:15379"/>
        <dbReference type="ChEBI" id="CHEBI:53171"/>
        <dbReference type="ChEBI" id="CHEBI:53173"/>
        <dbReference type="ChEBI" id="CHEBI:177902"/>
    </reaction>
    <physiologicalReaction direction="left-to-right" evidence="15">
        <dbReference type="Rhea" id="RHEA:68425"/>
    </physiologicalReaction>
</comment>
<evidence type="ECO:0000256" key="6">
    <source>
        <dbReference type="ARBA" id="ARBA00023002"/>
    </source>
</evidence>
<dbReference type="Pfam" id="PF03055">
    <property type="entry name" value="RPE65"/>
    <property type="match status" value="1"/>
</dbReference>
<keyword evidence="7" id="KW-0408">Iron</keyword>
<evidence type="ECO:0000256" key="2">
    <source>
        <dbReference type="ARBA" id="ARBA00004173"/>
    </source>
</evidence>
<protein>
    <recommendedName>
        <fullName evidence="13">Carotenoid-cleaving dioxygenase, mitochondrial</fullName>
        <ecNumber evidence="12">1.13.11.71</ecNumber>
    </recommendedName>
</protein>
<evidence type="ECO:0000256" key="22">
    <source>
        <dbReference type="ARBA" id="ARBA00049190"/>
    </source>
</evidence>
<evidence type="ECO:0000256" key="13">
    <source>
        <dbReference type="ARBA" id="ARBA00040536"/>
    </source>
</evidence>
<evidence type="ECO:0000256" key="12">
    <source>
        <dbReference type="ARBA" id="ARBA00038847"/>
    </source>
</evidence>
<dbReference type="EC" id="1.13.11.71" evidence="12"/>
<evidence type="ECO:0000256" key="18">
    <source>
        <dbReference type="ARBA" id="ARBA00048043"/>
    </source>
</evidence>
<keyword evidence="6" id="KW-0560">Oxidoreductase</keyword>
<evidence type="ECO:0000256" key="5">
    <source>
        <dbReference type="ARBA" id="ARBA00022964"/>
    </source>
</evidence>
<comment type="catalytic activity">
    <reaction evidence="19">
        <text>all-trans-zeaxanthin + 2 O2 = 4,9-dimethyldodeca-2,4,6,8,10-pentaenedial + 2 (3R)-hydroxy-beta-ionone</text>
        <dbReference type="Rhea" id="RHEA:26393"/>
        <dbReference type="ChEBI" id="CHEBI:15379"/>
        <dbReference type="ChEBI" id="CHEBI:27547"/>
        <dbReference type="ChEBI" id="CHEBI:53171"/>
        <dbReference type="ChEBI" id="CHEBI:53173"/>
    </reaction>
    <physiologicalReaction direction="left-to-right" evidence="19">
        <dbReference type="Rhea" id="RHEA:26394"/>
    </physiologicalReaction>
</comment>
<organism evidence="24 25">
    <name type="scientific">Clavelina lepadiformis</name>
    <name type="common">Light-bulb sea squirt</name>
    <name type="synonym">Ascidia lepadiformis</name>
    <dbReference type="NCBI Taxonomy" id="159417"/>
    <lineage>
        <taxon>Eukaryota</taxon>
        <taxon>Metazoa</taxon>
        <taxon>Chordata</taxon>
        <taxon>Tunicata</taxon>
        <taxon>Ascidiacea</taxon>
        <taxon>Aplousobranchia</taxon>
        <taxon>Clavelinidae</taxon>
        <taxon>Clavelina</taxon>
    </lineage>
</organism>
<comment type="catalytic activity">
    <reaction evidence="21">
        <text>all-trans-beta-carotene + O2 = beta-ionone + all-trans-10'-apo-beta-carotenal</text>
        <dbReference type="Rhea" id="RHEA:26389"/>
        <dbReference type="ChEBI" id="CHEBI:15379"/>
        <dbReference type="ChEBI" id="CHEBI:17579"/>
        <dbReference type="ChEBI" id="CHEBI:32325"/>
        <dbReference type="ChEBI" id="CHEBI:53153"/>
        <dbReference type="EC" id="1.13.11.71"/>
    </reaction>
    <physiologicalReaction direction="left-to-right" evidence="21">
        <dbReference type="Rhea" id="RHEA:26390"/>
    </physiologicalReaction>
</comment>
<gene>
    <name evidence="24" type="ORF">CVLEPA_LOCUS9511</name>
</gene>
<evidence type="ECO:0000256" key="20">
    <source>
        <dbReference type="ARBA" id="ARBA00048862"/>
    </source>
</evidence>
<comment type="caution">
    <text evidence="24">The sequence shown here is derived from an EMBL/GenBank/DDBJ whole genome shotgun (WGS) entry which is preliminary data.</text>
</comment>
<evidence type="ECO:0000256" key="15">
    <source>
        <dbReference type="ARBA" id="ARBA00047577"/>
    </source>
</evidence>
<dbReference type="PANTHER" id="PTHR10543:SF122">
    <property type="entry name" value="CAROTENOID-CLEAVING DIOXYGENASE, MITOCHONDRIAL"/>
    <property type="match status" value="1"/>
</dbReference>
<comment type="catalytic activity">
    <reaction evidence="16">
        <text>5-cis-lycopene + O2 = 5-cis-10'-apo-lycopenal + (3E,5E)-6,10-dimethylundeca-3,5,9-trien-2-one</text>
        <dbReference type="Rhea" id="RHEA:68444"/>
        <dbReference type="ChEBI" id="CHEBI:15379"/>
        <dbReference type="ChEBI" id="CHEBI:67207"/>
        <dbReference type="ChEBI" id="CHEBI:177905"/>
        <dbReference type="ChEBI" id="CHEBI:177906"/>
    </reaction>
    <physiologicalReaction direction="left-to-right" evidence="16">
        <dbReference type="Rhea" id="RHEA:68445"/>
    </physiologicalReaction>
</comment>
<sequence length="535" mass="60787">MTTKDKTLTPVGAGLCNGENKPATECRIKGNIPFWLNGEVLRNGPGEYDIGPDTFKHWFDGHALVHKFTVSEGKVTYMAKFVESETYKINHKHNRIILGGFGTGSLPDPCKNIFFKFFSHFATSANVDNCSVNLANLGNAYYALTDAAIAHRIDGETLEQKSFIYFGDILNVSMSAAHPHYDTNGDYYNVGQSFGKFFQYSVVRVPAESMSKEDPMQDLEIHTGVPMDDKFNPSYFHSFGLSENHFILHEQPVRVSVPKLLKWRFTWNAFMDTLYMDKTKESIFHVINKQTKKVIPVKFAAKGTFCFHHVNAYEETFEGKTFLIVDMCCADGETFRWFGLDIMRGKDETLQKFKTIPFSGPQRYVLPLDVDKSAPKGENLVKLPRCQARAEIRKDGSIFLTPELLYDDEICKKNNLLMLELPRINYDVNNGKKYRYIYCVGSNEALPNQLYKIDTETKQMLSWQEKGFFTSEPIFVKNPQGSNEDDGVVLSTVISSNVDDPVFMVVLDAKTFTEIGRAEVDARVPYPLHGIFTSR</sequence>
<evidence type="ECO:0000256" key="11">
    <source>
        <dbReference type="ARBA" id="ARBA00036274"/>
    </source>
</evidence>
<evidence type="ECO:0000256" key="4">
    <source>
        <dbReference type="ARBA" id="ARBA00022723"/>
    </source>
</evidence>
<keyword evidence="4" id="KW-0479">Metal-binding</keyword>
<comment type="catalytic activity">
    <reaction evidence="23">
        <text>13-cis-lycopene + O2 = 13-cis-10'-apo-lycopenal + (3E,5E)-6,10-dimethylundeca-3,5,9-trien-2-one</text>
        <dbReference type="Rhea" id="RHEA:68448"/>
        <dbReference type="ChEBI" id="CHEBI:15379"/>
        <dbReference type="ChEBI" id="CHEBI:67207"/>
        <dbReference type="ChEBI" id="CHEBI:177907"/>
        <dbReference type="ChEBI" id="CHEBI:177908"/>
    </reaction>
    <physiologicalReaction direction="left-to-right" evidence="23">
        <dbReference type="Rhea" id="RHEA:68449"/>
    </physiologicalReaction>
</comment>